<dbReference type="HAMAP" id="MF_00003">
    <property type="entry name" value="RbfA"/>
    <property type="match status" value="1"/>
</dbReference>
<evidence type="ECO:0000313" key="4">
    <source>
        <dbReference type="Proteomes" id="UP000655830"/>
    </source>
</evidence>
<evidence type="ECO:0000256" key="2">
    <source>
        <dbReference type="HAMAP-Rule" id="MF_00003"/>
    </source>
</evidence>
<keyword evidence="1 2" id="KW-0690">Ribosome biogenesis</keyword>
<evidence type="ECO:0000256" key="1">
    <source>
        <dbReference type="ARBA" id="ARBA00022517"/>
    </source>
</evidence>
<comment type="subcellular location">
    <subcellularLocation>
        <location evidence="2">Cytoplasm</location>
    </subcellularLocation>
</comment>
<dbReference type="AlphaFoldDB" id="A0A926IE83"/>
<organism evidence="3 4">
    <name type="scientific">Zhenhengia yiwuensis</name>
    <dbReference type="NCBI Taxonomy" id="2763666"/>
    <lineage>
        <taxon>Bacteria</taxon>
        <taxon>Bacillati</taxon>
        <taxon>Bacillota</taxon>
        <taxon>Clostridia</taxon>
        <taxon>Lachnospirales</taxon>
        <taxon>Lachnospiraceae</taxon>
        <taxon>Zhenhengia</taxon>
    </lineage>
</organism>
<dbReference type="PROSITE" id="PS01319">
    <property type="entry name" value="RBFA"/>
    <property type="match status" value="1"/>
</dbReference>
<dbReference type="GO" id="GO:0030490">
    <property type="term" value="P:maturation of SSU-rRNA"/>
    <property type="evidence" value="ECO:0007669"/>
    <property type="project" value="UniProtKB-UniRule"/>
</dbReference>
<sequence length="121" mass="13641">MASQRIIKINEAIRKELSELVRSEIKDPRVSGAMISVVDVDTTNDLKFAKVFISVLEESKKEDVLVGLNAAGGFLRKEIARRINLRNTPQLIFKLDETIAYGMKMSKMIDDVLKDSESNEL</sequence>
<dbReference type="PANTHER" id="PTHR33515:SF1">
    <property type="entry name" value="RIBOSOME-BINDING FACTOR A, CHLOROPLASTIC-RELATED"/>
    <property type="match status" value="1"/>
</dbReference>
<reference evidence="3" key="1">
    <citation type="submission" date="2020-08" db="EMBL/GenBank/DDBJ databases">
        <title>Genome public.</title>
        <authorList>
            <person name="Liu C."/>
            <person name="Sun Q."/>
        </authorList>
    </citation>
    <scope>NUCLEOTIDE SEQUENCE</scope>
    <source>
        <strain evidence="3">NSJ-12</strain>
    </source>
</reference>
<keyword evidence="2" id="KW-0963">Cytoplasm</keyword>
<dbReference type="Proteomes" id="UP000655830">
    <property type="component" value="Unassembled WGS sequence"/>
</dbReference>
<protein>
    <recommendedName>
        <fullName evidence="2">Ribosome-binding factor A</fullName>
    </recommendedName>
</protein>
<dbReference type="EMBL" id="JACRSY010000010">
    <property type="protein sequence ID" value="MBC8579488.1"/>
    <property type="molecule type" value="Genomic_DNA"/>
</dbReference>
<comment type="function">
    <text evidence="2">One of several proteins that assist in the late maturation steps of the functional core of the 30S ribosomal subunit. Associates with free 30S ribosomal subunits (but not with 30S subunits that are part of 70S ribosomes or polysomes). Required for efficient processing of 16S rRNA. May interact with the 5'-terminal helix region of 16S rRNA.</text>
</comment>
<evidence type="ECO:0000313" key="3">
    <source>
        <dbReference type="EMBL" id="MBC8579488.1"/>
    </source>
</evidence>
<accession>A0A926IE83</accession>
<name>A0A926IE83_9FIRM</name>
<dbReference type="InterPro" id="IPR000238">
    <property type="entry name" value="RbfA"/>
</dbReference>
<dbReference type="Gene3D" id="3.30.300.20">
    <property type="match status" value="1"/>
</dbReference>
<comment type="caution">
    <text evidence="3">The sequence shown here is derived from an EMBL/GenBank/DDBJ whole genome shotgun (WGS) entry which is preliminary data.</text>
</comment>
<proteinExistence type="inferred from homology"/>
<comment type="similarity">
    <text evidence="2">Belongs to the RbfA family.</text>
</comment>
<dbReference type="PANTHER" id="PTHR33515">
    <property type="entry name" value="RIBOSOME-BINDING FACTOR A, CHLOROPLASTIC-RELATED"/>
    <property type="match status" value="1"/>
</dbReference>
<dbReference type="SUPFAM" id="SSF89919">
    <property type="entry name" value="Ribosome-binding factor A, RbfA"/>
    <property type="match status" value="1"/>
</dbReference>
<dbReference type="InterPro" id="IPR015946">
    <property type="entry name" value="KH_dom-like_a/b"/>
</dbReference>
<dbReference type="InterPro" id="IPR023799">
    <property type="entry name" value="RbfA_dom_sf"/>
</dbReference>
<keyword evidence="4" id="KW-1185">Reference proteome</keyword>
<dbReference type="InterPro" id="IPR020053">
    <property type="entry name" value="Ribosome-bd_factorA_CS"/>
</dbReference>
<dbReference type="RefSeq" id="WP_177672140.1">
    <property type="nucleotide sequence ID" value="NZ_JACRSY010000010.1"/>
</dbReference>
<dbReference type="NCBIfam" id="TIGR00082">
    <property type="entry name" value="rbfA"/>
    <property type="match status" value="1"/>
</dbReference>
<dbReference type="GO" id="GO:0005829">
    <property type="term" value="C:cytosol"/>
    <property type="evidence" value="ECO:0007669"/>
    <property type="project" value="TreeGrafter"/>
</dbReference>
<dbReference type="GO" id="GO:0043024">
    <property type="term" value="F:ribosomal small subunit binding"/>
    <property type="evidence" value="ECO:0007669"/>
    <property type="project" value="TreeGrafter"/>
</dbReference>
<comment type="subunit">
    <text evidence="2">Monomer. Binds 30S ribosomal subunits, but not 50S ribosomal subunits or 70S ribosomes.</text>
</comment>
<gene>
    <name evidence="2 3" type="primary">rbfA</name>
    <name evidence="3" type="ORF">H8718_08090</name>
</gene>
<dbReference type="Pfam" id="PF02033">
    <property type="entry name" value="RBFA"/>
    <property type="match status" value="1"/>
</dbReference>